<evidence type="ECO:0000256" key="4">
    <source>
        <dbReference type="SAM" id="MobiDB-lite"/>
    </source>
</evidence>
<comment type="subcellular location">
    <subcellularLocation>
        <location evidence="1">Endoplasmic reticulum</location>
    </subcellularLocation>
</comment>
<evidence type="ECO:0000256" key="3">
    <source>
        <dbReference type="ARBA" id="ARBA00022824"/>
    </source>
</evidence>
<evidence type="ECO:0000313" key="7">
    <source>
        <dbReference type="Proteomes" id="UP001295423"/>
    </source>
</evidence>
<dbReference type="PROSITE" id="PS50076">
    <property type="entry name" value="DNAJ_2"/>
    <property type="match status" value="1"/>
</dbReference>
<keyword evidence="7" id="KW-1185">Reference proteome</keyword>
<feature type="compositionally biased region" description="Low complexity" evidence="4">
    <location>
        <begin position="143"/>
        <end position="152"/>
    </location>
</feature>
<organism evidence="6 7">
    <name type="scientific">Cylindrotheca closterium</name>
    <dbReference type="NCBI Taxonomy" id="2856"/>
    <lineage>
        <taxon>Eukaryota</taxon>
        <taxon>Sar</taxon>
        <taxon>Stramenopiles</taxon>
        <taxon>Ochrophyta</taxon>
        <taxon>Bacillariophyta</taxon>
        <taxon>Bacillariophyceae</taxon>
        <taxon>Bacillariophycidae</taxon>
        <taxon>Bacillariales</taxon>
        <taxon>Bacillariaceae</taxon>
        <taxon>Cylindrotheca</taxon>
    </lineage>
</organism>
<dbReference type="PRINTS" id="PR00625">
    <property type="entry name" value="JDOMAIN"/>
</dbReference>
<dbReference type="SUPFAM" id="SSF46565">
    <property type="entry name" value="Chaperone J-domain"/>
    <property type="match status" value="1"/>
</dbReference>
<evidence type="ECO:0000313" key="6">
    <source>
        <dbReference type="EMBL" id="CAJ1932537.1"/>
    </source>
</evidence>
<feature type="compositionally biased region" description="Basic and acidic residues" evidence="4">
    <location>
        <begin position="360"/>
        <end position="377"/>
    </location>
</feature>
<dbReference type="GO" id="GO:0051087">
    <property type="term" value="F:protein-folding chaperone binding"/>
    <property type="evidence" value="ECO:0007669"/>
    <property type="project" value="TreeGrafter"/>
</dbReference>
<proteinExistence type="predicted"/>
<comment type="caution">
    <text evidence="6">The sequence shown here is derived from an EMBL/GenBank/DDBJ whole genome shotgun (WGS) entry which is preliminary data.</text>
</comment>
<dbReference type="PANTHER" id="PTHR44140:SF2">
    <property type="entry name" value="LD25575P"/>
    <property type="match status" value="1"/>
</dbReference>
<feature type="region of interest" description="Disordered" evidence="4">
    <location>
        <begin position="57"/>
        <end position="377"/>
    </location>
</feature>
<dbReference type="GO" id="GO:0034975">
    <property type="term" value="P:protein folding in endoplasmic reticulum"/>
    <property type="evidence" value="ECO:0007669"/>
    <property type="project" value="TreeGrafter"/>
</dbReference>
<dbReference type="InterPro" id="IPR001623">
    <property type="entry name" value="DnaJ_domain"/>
</dbReference>
<dbReference type="AlphaFoldDB" id="A0AAD2FEF4"/>
<dbReference type="GO" id="GO:0051787">
    <property type="term" value="F:misfolded protein binding"/>
    <property type="evidence" value="ECO:0007669"/>
    <property type="project" value="TreeGrafter"/>
</dbReference>
<dbReference type="Proteomes" id="UP001295423">
    <property type="component" value="Unassembled WGS sequence"/>
</dbReference>
<evidence type="ECO:0000256" key="1">
    <source>
        <dbReference type="ARBA" id="ARBA00004240"/>
    </source>
</evidence>
<accession>A0AAD2FEF4</accession>
<evidence type="ECO:0000259" key="5">
    <source>
        <dbReference type="PROSITE" id="PS50076"/>
    </source>
</evidence>
<keyword evidence="3" id="KW-0256">Endoplasmic reticulum</keyword>
<dbReference type="InterPro" id="IPR036869">
    <property type="entry name" value="J_dom_sf"/>
</dbReference>
<dbReference type="CDD" id="cd06257">
    <property type="entry name" value="DnaJ"/>
    <property type="match status" value="1"/>
</dbReference>
<feature type="compositionally biased region" description="Low complexity" evidence="4">
    <location>
        <begin position="104"/>
        <end position="116"/>
    </location>
</feature>
<feature type="compositionally biased region" description="Basic residues" evidence="4">
    <location>
        <begin position="298"/>
        <end position="308"/>
    </location>
</feature>
<dbReference type="PANTHER" id="PTHR44140">
    <property type="entry name" value="LD25575P"/>
    <property type="match status" value="1"/>
</dbReference>
<feature type="compositionally biased region" description="Polar residues" evidence="4">
    <location>
        <begin position="117"/>
        <end position="128"/>
    </location>
</feature>
<dbReference type="EMBL" id="CAKOGP040000224">
    <property type="protein sequence ID" value="CAJ1932537.1"/>
    <property type="molecule type" value="Genomic_DNA"/>
</dbReference>
<dbReference type="GO" id="GO:0005783">
    <property type="term" value="C:endoplasmic reticulum"/>
    <property type="evidence" value="ECO:0007669"/>
    <property type="project" value="UniProtKB-SubCell"/>
</dbReference>
<feature type="compositionally biased region" description="Polar residues" evidence="4">
    <location>
        <begin position="57"/>
        <end position="66"/>
    </location>
</feature>
<reference evidence="6" key="1">
    <citation type="submission" date="2023-08" db="EMBL/GenBank/DDBJ databases">
        <authorList>
            <person name="Audoor S."/>
            <person name="Bilcke G."/>
        </authorList>
    </citation>
    <scope>NUCLEOTIDE SEQUENCE</scope>
</reference>
<dbReference type="InterPro" id="IPR051727">
    <property type="entry name" value="DnaJ_C3_Co-chaperones"/>
</dbReference>
<feature type="domain" description="J" evidence="5">
    <location>
        <begin position="5"/>
        <end position="72"/>
    </location>
</feature>
<feature type="compositionally biased region" description="Polar residues" evidence="4">
    <location>
        <begin position="281"/>
        <end position="292"/>
    </location>
</feature>
<feature type="compositionally biased region" description="Low complexity" evidence="4">
    <location>
        <begin position="166"/>
        <end position="176"/>
    </location>
</feature>
<protein>
    <recommendedName>
        <fullName evidence="5">J domain-containing protein</fullName>
    </recommendedName>
</protein>
<sequence>MPERRPHSILGVSKDASEAEIKAAYHKAAKKYHPDKQTSTQDKEKANQLFSQVNEAYESLMSQFHSSYGDEGREGEQDLAGEPPSRNRPKEGCKKVRKRSSTGRSNLSNSQRSSESAGENQKPSSFSRQPGPESSPRGHRRASSASNSPASNHSKRSIRMSRSNMVSPVPKSPSAKKSVRDSIRSKSPHATSSGTPRQRPRPVQRNSSTPSRHSSGPALGASAGAASAPHRRSRSSLVGGAPPPKPPLDSPVVTRKKHSPMNSPASPHGHRRVGSMRVNHNRPSSFRTNGDASLSPLRTKKSPVHARHGSFGSLNFHANIAPPPPSMPALSPTATKSLKKAKAPPPPQSTLQRLSVKLTSRNELKAEKKARAEKLMQ</sequence>
<dbReference type="Pfam" id="PF00226">
    <property type="entry name" value="DnaJ"/>
    <property type="match status" value="1"/>
</dbReference>
<name>A0AAD2FEF4_9STRA</name>
<dbReference type="SMART" id="SM00271">
    <property type="entry name" value="DnaJ"/>
    <property type="match status" value="1"/>
</dbReference>
<dbReference type="Gene3D" id="1.10.287.110">
    <property type="entry name" value="DnaJ domain"/>
    <property type="match status" value="1"/>
</dbReference>
<gene>
    <name evidence="6" type="ORF">CYCCA115_LOCUS2886</name>
</gene>
<keyword evidence="2" id="KW-0732">Signal</keyword>
<feature type="compositionally biased region" description="Low complexity" evidence="4">
    <location>
        <begin position="213"/>
        <end position="228"/>
    </location>
</feature>
<evidence type="ECO:0000256" key="2">
    <source>
        <dbReference type="ARBA" id="ARBA00022729"/>
    </source>
</evidence>